<keyword evidence="2" id="KW-1185">Reference proteome</keyword>
<protein>
    <submittedName>
        <fullName evidence="3">PiggyBac transposable element-derived protein 4-like</fullName>
    </submittedName>
</protein>
<dbReference type="AlphaFoldDB" id="A0AAJ7BPS0"/>
<name>A0AAJ7BPS0_CEPCN</name>
<organism evidence="2 3">
    <name type="scientific">Cephus cinctus</name>
    <name type="common">Wheat stem sawfly</name>
    <dbReference type="NCBI Taxonomy" id="211228"/>
    <lineage>
        <taxon>Eukaryota</taxon>
        <taxon>Metazoa</taxon>
        <taxon>Ecdysozoa</taxon>
        <taxon>Arthropoda</taxon>
        <taxon>Hexapoda</taxon>
        <taxon>Insecta</taxon>
        <taxon>Pterygota</taxon>
        <taxon>Neoptera</taxon>
        <taxon>Endopterygota</taxon>
        <taxon>Hymenoptera</taxon>
        <taxon>Cephoidea</taxon>
        <taxon>Cephidae</taxon>
        <taxon>Cephus</taxon>
    </lineage>
</organism>
<dbReference type="KEGG" id="ccin:107265914"/>
<feature type="non-terminal residue" evidence="3">
    <location>
        <position position="301"/>
    </location>
</feature>
<sequence>MEVMGVRIGPEARHYADRANNRRVDRAEQEATEVSKEHRTAVRNARILHNDAYEDQEGVVYEAGMDIETDSESWTDDEMQVCDNESDSGSDIIIPKKRLRAISESNDDELTEDCTEHASVDEFLDLDTRYSNEKYSFTEVPGPQHPPDSEAKPIEYFSIFFSISLISTMVTETNRYAHQFLSTSKTLKRLSREKKWKPVTILEMKAFIAVLLEMGITRRPTMMCYWNRGSRQIPWFGRMFPRDRFLLIIKFFHLVDNTTLAPPGHPDYDPCGKFNFLVDYANKIFHEKYTPHQQLSIDESL</sequence>
<dbReference type="Proteomes" id="UP000694920">
    <property type="component" value="Unplaced"/>
</dbReference>
<dbReference type="PANTHER" id="PTHR46599:SF3">
    <property type="entry name" value="PIGGYBAC TRANSPOSABLE ELEMENT-DERIVED PROTEIN 4"/>
    <property type="match status" value="1"/>
</dbReference>
<dbReference type="InterPro" id="IPR029526">
    <property type="entry name" value="PGBD"/>
</dbReference>
<evidence type="ECO:0000313" key="3">
    <source>
        <dbReference type="RefSeq" id="XP_015591323.2"/>
    </source>
</evidence>
<dbReference type="Pfam" id="PF13843">
    <property type="entry name" value="DDE_Tnp_1_7"/>
    <property type="match status" value="1"/>
</dbReference>
<gene>
    <name evidence="3" type="primary">LOC107265914</name>
</gene>
<evidence type="ECO:0000259" key="1">
    <source>
        <dbReference type="Pfam" id="PF13843"/>
    </source>
</evidence>
<proteinExistence type="predicted"/>
<dbReference type="PANTHER" id="PTHR46599">
    <property type="entry name" value="PIGGYBAC TRANSPOSABLE ELEMENT-DERIVED PROTEIN 4"/>
    <property type="match status" value="1"/>
</dbReference>
<dbReference type="RefSeq" id="XP_015591323.2">
    <property type="nucleotide sequence ID" value="XM_015735837.2"/>
</dbReference>
<dbReference type="GeneID" id="107265914"/>
<feature type="domain" description="PiggyBac transposable element-derived protein" evidence="1">
    <location>
        <begin position="153"/>
        <end position="301"/>
    </location>
</feature>
<accession>A0AAJ7BPS0</accession>
<evidence type="ECO:0000313" key="2">
    <source>
        <dbReference type="Proteomes" id="UP000694920"/>
    </source>
</evidence>
<reference evidence="3" key="1">
    <citation type="submission" date="2025-08" db="UniProtKB">
        <authorList>
            <consortium name="RefSeq"/>
        </authorList>
    </citation>
    <scope>IDENTIFICATION</scope>
</reference>